<evidence type="ECO:0000313" key="2">
    <source>
        <dbReference type="EMBL" id="CEM55912.1"/>
    </source>
</evidence>
<feature type="domain" description="Integrase catalytic" evidence="1">
    <location>
        <begin position="4"/>
        <end position="163"/>
    </location>
</feature>
<protein>
    <recommendedName>
        <fullName evidence="1">Integrase catalytic domain-containing protein</fullName>
    </recommendedName>
</protein>
<dbReference type="VEuPathDB" id="CryptoDB:Cvel_13930"/>
<sequence>MLSVPTRPFQVVEIDVKGPLPLIKRGNRFVLVVTCALTRWPETFALPEVPGWMMAKILFEEIICRYGFIEVLVSDRGTNFLSEIVRELLALMRSQHDTTTGYHPQTNGIPERFNRSWAEGVGKQLDDEKGDWDLYLQPFNAAYRTAPHSKTGLSPFELLFAHTPQSVLRVQPIAEGARAPPVCYDEYYGFIRQKRVEKIDRAVNRAKREQ</sequence>
<dbReference type="PANTHER" id="PTHR37984:SF15">
    <property type="entry name" value="INTEGRASE CATALYTIC DOMAIN-CONTAINING PROTEIN"/>
    <property type="match status" value="1"/>
</dbReference>
<accession>A0A0G4IFC3</accession>
<organism evidence="2">
    <name type="scientific">Chromera velia CCMP2878</name>
    <dbReference type="NCBI Taxonomy" id="1169474"/>
    <lineage>
        <taxon>Eukaryota</taxon>
        <taxon>Sar</taxon>
        <taxon>Alveolata</taxon>
        <taxon>Colpodellida</taxon>
        <taxon>Chromeraceae</taxon>
        <taxon>Chromera</taxon>
    </lineage>
</organism>
<dbReference type="GO" id="GO:0015074">
    <property type="term" value="P:DNA integration"/>
    <property type="evidence" value="ECO:0007669"/>
    <property type="project" value="InterPro"/>
</dbReference>
<dbReference type="InterPro" id="IPR050951">
    <property type="entry name" value="Retrovirus_Pol_polyprotein"/>
</dbReference>
<dbReference type="InterPro" id="IPR012337">
    <property type="entry name" value="RNaseH-like_sf"/>
</dbReference>
<dbReference type="PROSITE" id="PS50994">
    <property type="entry name" value="INTEGRASE"/>
    <property type="match status" value="1"/>
</dbReference>
<dbReference type="InterPro" id="IPR001584">
    <property type="entry name" value="Integrase_cat-core"/>
</dbReference>
<dbReference type="InterPro" id="IPR036397">
    <property type="entry name" value="RNaseH_sf"/>
</dbReference>
<dbReference type="AlphaFoldDB" id="A0A0G4IFC3"/>
<dbReference type="Gene3D" id="3.30.420.10">
    <property type="entry name" value="Ribonuclease H-like superfamily/Ribonuclease H"/>
    <property type="match status" value="1"/>
</dbReference>
<proteinExistence type="predicted"/>
<reference evidence="2" key="1">
    <citation type="submission" date="2014-11" db="EMBL/GenBank/DDBJ databases">
        <authorList>
            <person name="Otto D Thomas"/>
            <person name="Naeem Raeece"/>
        </authorList>
    </citation>
    <scope>NUCLEOTIDE SEQUENCE</scope>
</reference>
<dbReference type="Pfam" id="PF00665">
    <property type="entry name" value="rve"/>
    <property type="match status" value="1"/>
</dbReference>
<name>A0A0G4IFC3_9ALVE</name>
<dbReference type="PANTHER" id="PTHR37984">
    <property type="entry name" value="PROTEIN CBG26694"/>
    <property type="match status" value="1"/>
</dbReference>
<dbReference type="EMBL" id="CDMZ01005922">
    <property type="protein sequence ID" value="CEM55912.1"/>
    <property type="molecule type" value="Genomic_DNA"/>
</dbReference>
<dbReference type="GO" id="GO:0003676">
    <property type="term" value="F:nucleic acid binding"/>
    <property type="evidence" value="ECO:0007669"/>
    <property type="project" value="InterPro"/>
</dbReference>
<evidence type="ECO:0000259" key="1">
    <source>
        <dbReference type="PROSITE" id="PS50994"/>
    </source>
</evidence>
<dbReference type="PhylomeDB" id="A0A0G4IFC3"/>
<gene>
    <name evidence="2" type="ORF">Cvel_13930</name>
</gene>
<dbReference type="SUPFAM" id="SSF53098">
    <property type="entry name" value="Ribonuclease H-like"/>
    <property type="match status" value="1"/>
</dbReference>